<dbReference type="AlphaFoldDB" id="A0A432LYK7"/>
<feature type="domain" description="Transposase IS4-like" evidence="1">
    <location>
        <begin position="48"/>
        <end position="135"/>
    </location>
</feature>
<dbReference type="GO" id="GO:0003677">
    <property type="term" value="F:DNA binding"/>
    <property type="evidence" value="ECO:0007669"/>
    <property type="project" value="InterPro"/>
</dbReference>
<dbReference type="GO" id="GO:0006313">
    <property type="term" value="P:DNA transposition"/>
    <property type="evidence" value="ECO:0007669"/>
    <property type="project" value="InterPro"/>
</dbReference>
<protein>
    <recommendedName>
        <fullName evidence="1">Transposase IS4-like domain-containing protein</fullName>
    </recommendedName>
</protein>
<dbReference type="PANTHER" id="PTHR35404:SF8">
    <property type="entry name" value="TRANSPOSASE OF TN10"/>
    <property type="match status" value="1"/>
</dbReference>
<keyword evidence="3" id="KW-1185">Reference proteome</keyword>
<evidence type="ECO:0000259" key="1">
    <source>
        <dbReference type="Pfam" id="PF01609"/>
    </source>
</evidence>
<reference evidence="2 3" key="1">
    <citation type="submission" date="2018-12" db="EMBL/GenBank/DDBJ databases">
        <title>Dyella dinghuensis sp. nov. DHOA06 and Dyella choica sp. nov. 4M-K27, isolated from forest soil.</title>
        <authorList>
            <person name="Qiu L.-H."/>
            <person name="Gao Z.-H."/>
        </authorList>
    </citation>
    <scope>NUCLEOTIDE SEQUENCE [LARGE SCALE GENOMIC DNA]</scope>
    <source>
        <strain evidence="2 3">4M-K27</strain>
    </source>
</reference>
<sequence>MQKPLGHYKQLYALAGTRHRDLGVMHAVRYRPLACRVVLHARAAKGRKDLTCLGHVAHNSYSRKHAQREREPWLLIASPELSLTAAQIVQIYARRMQIELSFRDLKSHRYGYGFEDSLTRIGPRIEVLLLLSAMASFACWVAGIASDASPMSAWLMPRTSARRLYSILRIGREALARQWPLPDMKQLLQHLRRLDPVMLHQMGIEV</sequence>
<organism evidence="2 3">
    <name type="scientific">Dyella choica</name>
    <dbReference type="NCBI Taxonomy" id="1927959"/>
    <lineage>
        <taxon>Bacteria</taxon>
        <taxon>Pseudomonadati</taxon>
        <taxon>Pseudomonadota</taxon>
        <taxon>Gammaproteobacteria</taxon>
        <taxon>Lysobacterales</taxon>
        <taxon>Rhodanobacteraceae</taxon>
        <taxon>Dyella</taxon>
    </lineage>
</organism>
<dbReference type="EMBL" id="RYYV01000049">
    <property type="protein sequence ID" value="RUL68509.1"/>
    <property type="molecule type" value="Genomic_DNA"/>
</dbReference>
<dbReference type="InterPro" id="IPR012337">
    <property type="entry name" value="RNaseH-like_sf"/>
</dbReference>
<dbReference type="SUPFAM" id="SSF53098">
    <property type="entry name" value="Ribonuclease H-like"/>
    <property type="match status" value="1"/>
</dbReference>
<evidence type="ECO:0000313" key="2">
    <source>
        <dbReference type="EMBL" id="RUL68509.1"/>
    </source>
</evidence>
<accession>A0A432LYK7</accession>
<evidence type="ECO:0000313" key="3">
    <source>
        <dbReference type="Proteomes" id="UP000274358"/>
    </source>
</evidence>
<gene>
    <name evidence="2" type="ORF">EKH80_23415</name>
</gene>
<comment type="caution">
    <text evidence="2">The sequence shown here is derived from an EMBL/GenBank/DDBJ whole genome shotgun (WGS) entry which is preliminary data.</text>
</comment>
<proteinExistence type="predicted"/>
<name>A0A432LYK7_9GAMM</name>
<dbReference type="InterPro" id="IPR002559">
    <property type="entry name" value="Transposase_11"/>
</dbReference>
<dbReference type="Proteomes" id="UP000274358">
    <property type="component" value="Unassembled WGS sequence"/>
</dbReference>
<dbReference type="PANTHER" id="PTHR35404">
    <property type="entry name" value="TRANSPOSASE OF TN10"/>
    <property type="match status" value="1"/>
</dbReference>
<dbReference type="Pfam" id="PF01609">
    <property type="entry name" value="DDE_Tnp_1"/>
    <property type="match status" value="1"/>
</dbReference>
<dbReference type="RefSeq" id="WP_126687217.1">
    <property type="nucleotide sequence ID" value="NZ_RYYV01000049.1"/>
</dbReference>
<dbReference type="OrthoDB" id="6140187at2"/>
<dbReference type="GO" id="GO:0004803">
    <property type="term" value="F:transposase activity"/>
    <property type="evidence" value="ECO:0007669"/>
    <property type="project" value="InterPro"/>
</dbReference>